<accession>A0ABP8FS82</accession>
<comment type="caution">
    <text evidence="1">The sequence shown here is derived from an EMBL/GenBank/DDBJ whole genome shotgun (WGS) entry which is preliminary data.</text>
</comment>
<dbReference type="Proteomes" id="UP001501844">
    <property type="component" value="Unassembled WGS sequence"/>
</dbReference>
<evidence type="ECO:0008006" key="3">
    <source>
        <dbReference type="Google" id="ProtNLM"/>
    </source>
</evidence>
<protein>
    <recommendedName>
        <fullName evidence="3">KTSC domain-containing protein</fullName>
    </recommendedName>
</protein>
<reference evidence="2" key="1">
    <citation type="journal article" date="2019" name="Int. J. Syst. Evol. Microbiol.">
        <title>The Global Catalogue of Microorganisms (GCM) 10K type strain sequencing project: providing services to taxonomists for standard genome sequencing and annotation.</title>
        <authorList>
            <consortium name="The Broad Institute Genomics Platform"/>
            <consortium name="The Broad Institute Genome Sequencing Center for Infectious Disease"/>
            <person name="Wu L."/>
            <person name="Ma J."/>
        </authorList>
    </citation>
    <scope>NUCLEOTIDE SEQUENCE [LARGE SCALE GENOMIC DNA]</scope>
    <source>
        <strain evidence="2">JCM 17917</strain>
    </source>
</reference>
<gene>
    <name evidence="1" type="ORF">GCM10023183_27440</name>
</gene>
<keyword evidence="2" id="KW-1185">Reference proteome</keyword>
<name>A0ABP8FS82_9BACT</name>
<dbReference type="EMBL" id="BAABGX010000002">
    <property type="protein sequence ID" value="GAA4309937.1"/>
    <property type="molecule type" value="Genomic_DNA"/>
</dbReference>
<sequence length="106" mass="12579">MVKGLLTESLWIKISEEQIMIRNLALLRKYALTKKDISSIYPSSKSLGRITWNTIIIFTKEGKSYELLQFNYFDFKKLMDFFISFGYKKPHSDVKDYYSLVCKNEQ</sequence>
<evidence type="ECO:0000313" key="2">
    <source>
        <dbReference type="Proteomes" id="UP001501844"/>
    </source>
</evidence>
<proteinExistence type="predicted"/>
<evidence type="ECO:0000313" key="1">
    <source>
        <dbReference type="EMBL" id="GAA4309937.1"/>
    </source>
</evidence>
<organism evidence="1 2">
    <name type="scientific">Nibribacter koreensis</name>
    <dbReference type="NCBI Taxonomy" id="1084519"/>
    <lineage>
        <taxon>Bacteria</taxon>
        <taxon>Pseudomonadati</taxon>
        <taxon>Bacteroidota</taxon>
        <taxon>Cytophagia</taxon>
        <taxon>Cytophagales</taxon>
        <taxon>Hymenobacteraceae</taxon>
        <taxon>Nibribacter</taxon>
    </lineage>
</organism>